<reference evidence="1 2" key="1">
    <citation type="submission" date="2018-02" db="EMBL/GenBank/DDBJ databases">
        <title>Genomic Encyclopedia of Archaeal and Bacterial Type Strains, Phase II (KMG-II): from individual species to whole genera.</title>
        <authorList>
            <person name="Goeker M."/>
        </authorList>
    </citation>
    <scope>NUCLEOTIDE SEQUENCE [LARGE SCALE GENOMIC DNA]</scope>
    <source>
        <strain evidence="1 2">DSM 15099</strain>
    </source>
</reference>
<evidence type="ECO:0000313" key="1">
    <source>
        <dbReference type="EMBL" id="PPK48615.1"/>
    </source>
</evidence>
<dbReference type="Proteomes" id="UP000239863">
    <property type="component" value="Unassembled WGS sequence"/>
</dbReference>
<dbReference type="SUPFAM" id="SSF55729">
    <property type="entry name" value="Acyl-CoA N-acyltransferases (Nat)"/>
    <property type="match status" value="1"/>
</dbReference>
<dbReference type="RefSeq" id="WP_104409750.1">
    <property type="nucleotide sequence ID" value="NZ_PTIS01000006.1"/>
</dbReference>
<sequence length="89" mass="10380">MNDKIVIHELKELNLMEALKLWRISFNAGIGRRKEQRSLEKLKEVGITTGFLFINVNNPGSEDFWNSMGWTVIQDIKCILLYFLVLCVH</sequence>
<protein>
    <submittedName>
        <fullName evidence="1">Uncharacterized protein</fullName>
    </submittedName>
</protein>
<accession>A0A2S6FYQ9</accession>
<name>A0A2S6FYQ9_9CLOT</name>
<dbReference type="InterPro" id="IPR016181">
    <property type="entry name" value="Acyl_CoA_acyltransferase"/>
</dbReference>
<dbReference type="OrthoDB" id="1821130at2"/>
<organism evidence="1 2">
    <name type="scientific">Clostridium algidicarnis DSM 15099</name>
    <dbReference type="NCBI Taxonomy" id="1121295"/>
    <lineage>
        <taxon>Bacteria</taxon>
        <taxon>Bacillati</taxon>
        <taxon>Bacillota</taxon>
        <taxon>Clostridia</taxon>
        <taxon>Eubacteriales</taxon>
        <taxon>Clostridiaceae</taxon>
        <taxon>Clostridium</taxon>
    </lineage>
</organism>
<proteinExistence type="predicted"/>
<gene>
    <name evidence="1" type="ORF">BD821_106137</name>
</gene>
<dbReference type="AlphaFoldDB" id="A0A2S6FYQ9"/>
<comment type="caution">
    <text evidence="1">The sequence shown here is derived from an EMBL/GenBank/DDBJ whole genome shotgun (WGS) entry which is preliminary data.</text>
</comment>
<evidence type="ECO:0000313" key="2">
    <source>
        <dbReference type="Proteomes" id="UP000239863"/>
    </source>
</evidence>
<dbReference type="EMBL" id="PTIS01000006">
    <property type="protein sequence ID" value="PPK48615.1"/>
    <property type="molecule type" value="Genomic_DNA"/>
</dbReference>